<dbReference type="InterPro" id="IPR036259">
    <property type="entry name" value="MFS_trans_sf"/>
</dbReference>
<keyword evidence="11" id="KW-1185">Reference proteome</keyword>
<feature type="transmembrane region" description="Helical" evidence="8">
    <location>
        <begin position="338"/>
        <end position="360"/>
    </location>
</feature>
<gene>
    <name evidence="10" type="ORF">RNJ44_01479</name>
</gene>
<evidence type="ECO:0000259" key="9">
    <source>
        <dbReference type="PROSITE" id="PS50850"/>
    </source>
</evidence>
<dbReference type="Pfam" id="PF07690">
    <property type="entry name" value="MFS_1"/>
    <property type="match status" value="1"/>
</dbReference>
<feature type="transmembrane region" description="Helical" evidence="8">
    <location>
        <begin position="198"/>
        <end position="216"/>
    </location>
</feature>
<keyword evidence="4 8" id="KW-1133">Transmembrane helix</keyword>
<dbReference type="Proteomes" id="UP001623330">
    <property type="component" value="Unassembled WGS sequence"/>
</dbReference>
<feature type="region of interest" description="Disordered" evidence="7">
    <location>
        <begin position="1"/>
        <end position="21"/>
    </location>
</feature>
<organism evidence="10 11">
    <name type="scientific">Nakaseomyces bracarensis</name>
    <dbReference type="NCBI Taxonomy" id="273131"/>
    <lineage>
        <taxon>Eukaryota</taxon>
        <taxon>Fungi</taxon>
        <taxon>Dikarya</taxon>
        <taxon>Ascomycota</taxon>
        <taxon>Saccharomycotina</taxon>
        <taxon>Saccharomycetes</taxon>
        <taxon>Saccharomycetales</taxon>
        <taxon>Saccharomycetaceae</taxon>
        <taxon>Nakaseomyces</taxon>
    </lineage>
</organism>
<feature type="transmembrane region" description="Helical" evidence="8">
    <location>
        <begin position="372"/>
        <end position="394"/>
    </location>
</feature>
<feature type="transmembrane region" description="Helical" evidence="8">
    <location>
        <begin position="97"/>
        <end position="119"/>
    </location>
</feature>
<dbReference type="CDD" id="cd17323">
    <property type="entry name" value="MFS_Tpo1_MDR_like"/>
    <property type="match status" value="1"/>
</dbReference>
<evidence type="ECO:0000256" key="2">
    <source>
        <dbReference type="ARBA" id="ARBA00022448"/>
    </source>
</evidence>
<comment type="caution">
    <text evidence="10">The sequence shown here is derived from an EMBL/GenBank/DDBJ whole genome shotgun (WGS) entry which is preliminary data.</text>
</comment>
<dbReference type="SUPFAM" id="SSF103473">
    <property type="entry name" value="MFS general substrate transporter"/>
    <property type="match status" value="1"/>
</dbReference>
<comment type="subcellular location">
    <subcellularLocation>
        <location evidence="1">Membrane</location>
        <topology evidence="1">Multi-pass membrane protein</topology>
    </subcellularLocation>
</comment>
<dbReference type="EMBL" id="JBEVYD010000010">
    <property type="protein sequence ID" value="KAL3230116.1"/>
    <property type="molecule type" value="Genomic_DNA"/>
</dbReference>
<feature type="region of interest" description="Disordered" evidence="7">
    <location>
        <begin position="29"/>
        <end position="48"/>
    </location>
</feature>
<feature type="domain" description="Major facilitator superfamily (MFS) profile" evidence="9">
    <location>
        <begin position="99"/>
        <end position="547"/>
    </location>
</feature>
<keyword evidence="5 8" id="KW-0472">Membrane</keyword>
<evidence type="ECO:0000256" key="3">
    <source>
        <dbReference type="ARBA" id="ARBA00022692"/>
    </source>
</evidence>
<dbReference type="PANTHER" id="PTHR23502">
    <property type="entry name" value="MAJOR FACILITATOR SUPERFAMILY"/>
    <property type="match status" value="1"/>
</dbReference>
<comment type="similarity">
    <text evidence="6">Belongs to the major facilitator superfamily. CAR1 family.</text>
</comment>
<proteinExistence type="inferred from homology"/>
<keyword evidence="3 8" id="KW-0812">Transmembrane</keyword>
<dbReference type="PANTHER" id="PTHR23502:SF51">
    <property type="entry name" value="QUINIDINE RESISTANCE PROTEIN 1-RELATED"/>
    <property type="match status" value="1"/>
</dbReference>
<dbReference type="InterPro" id="IPR011701">
    <property type="entry name" value="MFS"/>
</dbReference>
<feature type="transmembrane region" description="Helical" evidence="8">
    <location>
        <begin position="253"/>
        <end position="273"/>
    </location>
</feature>
<dbReference type="PROSITE" id="PS50850">
    <property type="entry name" value="MFS"/>
    <property type="match status" value="1"/>
</dbReference>
<feature type="transmembrane region" description="Helical" evidence="8">
    <location>
        <begin position="521"/>
        <end position="541"/>
    </location>
</feature>
<dbReference type="PROSITE" id="PS00216">
    <property type="entry name" value="SUGAR_TRANSPORT_1"/>
    <property type="match status" value="1"/>
</dbReference>
<evidence type="ECO:0000313" key="10">
    <source>
        <dbReference type="EMBL" id="KAL3230116.1"/>
    </source>
</evidence>
<evidence type="ECO:0000256" key="1">
    <source>
        <dbReference type="ARBA" id="ARBA00004141"/>
    </source>
</evidence>
<evidence type="ECO:0000256" key="4">
    <source>
        <dbReference type="ARBA" id="ARBA00022989"/>
    </source>
</evidence>
<evidence type="ECO:0000256" key="6">
    <source>
        <dbReference type="ARBA" id="ARBA00038347"/>
    </source>
</evidence>
<accession>A0ABR4NPZ2</accession>
<feature type="region of interest" description="Disordered" evidence="7">
    <location>
        <begin position="559"/>
        <end position="592"/>
    </location>
</feature>
<dbReference type="InterPro" id="IPR005829">
    <property type="entry name" value="Sugar_transporter_CS"/>
</dbReference>
<evidence type="ECO:0000256" key="8">
    <source>
        <dbReference type="SAM" id="Phobius"/>
    </source>
</evidence>
<reference evidence="10 11" key="1">
    <citation type="submission" date="2024-05" db="EMBL/GenBank/DDBJ databases">
        <title>Long read based assembly of the Candida bracarensis genome reveals expanded adhesin content.</title>
        <authorList>
            <person name="Marcet-Houben M."/>
            <person name="Ksiezopolska E."/>
            <person name="Gabaldon T."/>
        </authorList>
    </citation>
    <scope>NUCLEOTIDE SEQUENCE [LARGE SCALE GENOMIC DNA]</scope>
    <source>
        <strain evidence="10 11">CBM6</strain>
    </source>
</reference>
<evidence type="ECO:0000313" key="11">
    <source>
        <dbReference type="Proteomes" id="UP001623330"/>
    </source>
</evidence>
<protein>
    <submittedName>
        <fullName evidence="10">Quinidine resistance protein 1</fullName>
    </submittedName>
</protein>
<evidence type="ECO:0000256" key="7">
    <source>
        <dbReference type="SAM" id="MobiDB-lite"/>
    </source>
</evidence>
<feature type="compositionally biased region" description="Basic and acidic residues" evidence="7">
    <location>
        <begin position="32"/>
        <end position="42"/>
    </location>
</feature>
<feature type="transmembrane region" description="Helical" evidence="8">
    <location>
        <begin position="223"/>
        <end position="247"/>
    </location>
</feature>
<keyword evidence="2" id="KW-0813">Transport</keyword>
<name>A0ABR4NPZ2_9SACH</name>
<dbReference type="Gene3D" id="1.20.1250.20">
    <property type="entry name" value="MFS general substrate transporter like domains"/>
    <property type="match status" value="1"/>
</dbReference>
<feature type="transmembrane region" description="Helical" evidence="8">
    <location>
        <begin position="139"/>
        <end position="160"/>
    </location>
</feature>
<dbReference type="InterPro" id="IPR020846">
    <property type="entry name" value="MFS_dom"/>
</dbReference>
<feature type="compositionally biased region" description="Basic residues" evidence="7">
    <location>
        <begin position="583"/>
        <end position="592"/>
    </location>
</feature>
<feature type="transmembrane region" description="Helical" evidence="8">
    <location>
        <begin position="167"/>
        <end position="192"/>
    </location>
</feature>
<sequence>MQDSILSQDSMTSKEIYPTQSRYYEDETVSFDDNKNEEDKKPGYSQLHGTVSRTTTRELPDDLESEISSTRSSEVKEDLVIDHSAAPYSLLCYRDKWIMVGLLTMCGFWSSLGSPIYYPALRELEKQFDIDENLVNVTVVVYLLFQGLAPTVSGGLADIYGRRPVILIGMLVYVVASIGLACAPSYGVIVFLRCVQSIGISPIIAISSGVVGDFTIKSERGTFVGATSGFVLLGQAFGSLIGAALAAAWNWRAIFWFLAIGCGACLSIAFCLLPETKRTIVGNLSIKPKKLLNIAPMTFLPAIKRKFKYDNPDYETLDQTKPKFDLTTAFKICALPEIFLSLFPPGLSFAMWTLMLSSISSELSQAPYNYRLIIIGICYLPAGIGGLLGSFLTGKFIDFQYRRKLKAFEDKKAAGLIPEDEKFNLLGARIQSVLPQNFLSIISFILFGWSVDKGWKIPAVLITSCVSSFCAMSTLSSSTTLLVDLYPTKSSTASSCFNFIRCSLSALFMGCFAKMKHSMTVGGTFTFLCGLAFLGNLAMTIPMRYGMAWREAREIKRQLKEEEKSKNDQNSTSFKDKFNIKSPFKKTKTGEV</sequence>
<evidence type="ECO:0000256" key="5">
    <source>
        <dbReference type="ARBA" id="ARBA00023136"/>
    </source>
</evidence>